<dbReference type="PANTHER" id="PTHR47926">
    <property type="entry name" value="PENTATRICOPEPTIDE REPEAT-CONTAINING PROTEIN"/>
    <property type="match status" value="1"/>
</dbReference>
<feature type="repeat" description="PPR" evidence="2">
    <location>
        <begin position="378"/>
        <end position="412"/>
    </location>
</feature>
<reference evidence="3 4" key="1">
    <citation type="journal article" date="2006" name="Science">
        <title>The genome of black cottonwood, Populus trichocarpa (Torr. &amp; Gray).</title>
        <authorList>
            <person name="Tuskan G.A."/>
            <person name="Difazio S."/>
            <person name="Jansson S."/>
            <person name="Bohlmann J."/>
            <person name="Grigoriev I."/>
            <person name="Hellsten U."/>
            <person name="Putnam N."/>
            <person name="Ralph S."/>
            <person name="Rombauts S."/>
            <person name="Salamov A."/>
            <person name="Schein J."/>
            <person name="Sterck L."/>
            <person name="Aerts A."/>
            <person name="Bhalerao R.R."/>
            <person name="Bhalerao R.P."/>
            <person name="Blaudez D."/>
            <person name="Boerjan W."/>
            <person name="Brun A."/>
            <person name="Brunner A."/>
            <person name="Busov V."/>
            <person name="Campbell M."/>
            <person name="Carlson J."/>
            <person name="Chalot M."/>
            <person name="Chapman J."/>
            <person name="Chen G.L."/>
            <person name="Cooper D."/>
            <person name="Coutinho P.M."/>
            <person name="Couturier J."/>
            <person name="Covert S."/>
            <person name="Cronk Q."/>
            <person name="Cunningham R."/>
            <person name="Davis J."/>
            <person name="Degroeve S."/>
            <person name="Dejardin A."/>
            <person name="Depamphilis C."/>
            <person name="Detter J."/>
            <person name="Dirks B."/>
            <person name="Dubchak I."/>
            <person name="Duplessis S."/>
            <person name="Ehlting J."/>
            <person name="Ellis B."/>
            <person name="Gendler K."/>
            <person name="Goodstein D."/>
            <person name="Gribskov M."/>
            <person name="Grimwood J."/>
            <person name="Groover A."/>
            <person name="Gunter L."/>
            <person name="Hamberger B."/>
            <person name="Heinze B."/>
            <person name="Helariutta Y."/>
            <person name="Henrissat B."/>
            <person name="Holligan D."/>
            <person name="Holt R."/>
            <person name="Huang W."/>
            <person name="Islam-Faridi N."/>
            <person name="Jones S."/>
            <person name="Jones-Rhoades M."/>
            <person name="Jorgensen R."/>
            <person name="Joshi C."/>
            <person name="Kangasjarvi J."/>
            <person name="Karlsson J."/>
            <person name="Kelleher C."/>
            <person name="Kirkpatrick R."/>
            <person name="Kirst M."/>
            <person name="Kohler A."/>
            <person name="Kalluri U."/>
            <person name="Larimer F."/>
            <person name="Leebens-Mack J."/>
            <person name="Leple J.C."/>
            <person name="Locascio P."/>
            <person name="Lou Y."/>
            <person name="Lucas S."/>
            <person name="Martin F."/>
            <person name="Montanini B."/>
            <person name="Napoli C."/>
            <person name="Nelson D.R."/>
            <person name="Nelson C."/>
            <person name="Nieminen K."/>
            <person name="Nilsson O."/>
            <person name="Pereda V."/>
            <person name="Peter G."/>
            <person name="Philippe R."/>
            <person name="Pilate G."/>
            <person name="Poliakov A."/>
            <person name="Razumovskaya J."/>
            <person name="Richardson P."/>
            <person name="Rinaldi C."/>
            <person name="Ritland K."/>
            <person name="Rouze P."/>
            <person name="Ryaboy D."/>
            <person name="Schmutz J."/>
            <person name="Schrader J."/>
            <person name="Segerman B."/>
            <person name="Shin H."/>
            <person name="Siddiqui A."/>
            <person name="Sterky F."/>
            <person name="Terry A."/>
            <person name="Tsai C.J."/>
            <person name="Uberbacher E."/>
            <person name="Unneberg P."/>
            <person name="Vahala J."/>
            <person name="Wall K."/>
            <person name="Wessler S."/>
            <person name="Yang G."/>
            <person name="Yin T."/>
            <person name="Douglas C."/>
            <person name="Marra M."/>
            <person name="Sandberg G."/>
            <person name="Van de Peer Y."/>
            <person name="Rokhsar D."/>
        </authorList>
    </citation>
    <scope>NUCLEOTIDE SEQUENCE [LARGE SCALE GENOMIC DNA]</scope>
    <source>
        <strain evidence="4">cv. Nisqually</strain>
    </source>
</reference>
<dbReference type="FunFam" id="1.25.40.10:FF:000348">
    <property type="entry name" value="Pentatricopeptide repeat-containing protein chloroplastic"/>
    <property type="match status" value="1"/>
</dbReference>
<dbReference type="Pfam" id="PF13041">
    <property type="entry name" value="PPR_2"/>
    <property type="match status" value="2"/>
</dbReference>
<name>B9GGZ8_POPTR</name>
<dbReference type="EMBL" id="CM009290">
    <property type="protein sequence ID" value="PNT60294.1"/>
    <property type="molecule type" value="Genomic_DNA"/>
</dbReference>
<dbReference type="InterPro" id="IPR046960">
    <property type="entry name" value="PPR_At4g14850-like_plant"/>
</dbReference>
<dbReference type="GO" id="GO:0003723">
    <property type="term" value="F:RNA binding"/>
    <property type="evidence" value="ECO:0007669"/>
    <property type="project" value="InterPro"/>
</dbReference>
<evidence type="ECO:0008006" key="5">
    <source>
        <dbReference type="Google" id="ProtNLM"/>
    </source>
</evidence>
<organism evidence="3 4">
    <name type="scientific">Populus trichocarpa</name>
    <name type="common">Western balsam poplar</name>
    <name type="synonym">Populus balsamifera subsp. trichocarpa</name>
    <dbReference type="NCBI Taxonomy" id="3694"/>
    <lineage>
        <taxon>Eukaryota</taxon>
        <taxon>Viridiplantae</taxon>
        <taxon>Streptophyta</taxon>
        <taxon>Embryophyta</taxon>
        <taxon>Tracheophyta</taxon>
        <taxon>Spermatophyta</taxon>
        <taxon>Magnoliopsida</taxon>
        <taxon>eudicotyledons</taxon>
        <taxon>Gunneridae</taxon>
        <taxon>Pentapetalae</taxon>
        <taxon>rosids</taxon>
        <taxon>fabids</taxon>
        <taxon>Malpighiales</taxon>
        <taxon>Salicaceae</taxon>
        <taxon>Saliceae</taxon>
        <taxon>Populus</taxon>
    </lineage>
</organism>
<proteinExistence type="predicted"/>
<protein>
    <recommendedName>
        <fullName evidence="5">Pentacotripeptide-repeat region of PRORP domain-containing protein</fullName>
    </recommendedName>
</protein>
<dbReference type="HOGENOM" id="CLU_002706_0_1_1"/>
<dbReference type="PANTHER" id="PTHR47926:SF412">
    <property type="entry name" value="PENTATRICOPEPTIDE REPEAT-CONTAINING PROTEIN"/>
    <property type="match status" value="1"/>
</dbReference>
<dbReference type="Gene3D" id="1.25.40.10">
    <property type="entry name" value="Tetratricopeptide repeat domain"/>
    <property type="match status" value="3"/>
</dbReference>
<feature type="repeat" description="PPR" evidence="2">
    <location>
        <begin position="276"/>
        <end position="310"/>
    </location>
</feature>
<dbReference type="PROSITE" id="PS51375">
    <property type="entry name" value="PPR"/>
    <property type="match status" value="3"/>
</dbReference>
<dbReference type="InterPro" id="IPR011990">
    <property type="entry name" value="TPR-like_helical_dom_sf"/>
</dbReference>
<dbReference type="InterPro" id="IPR046848">
    <property type="entry name" value="E_motif"/>
</dbReference>
<accession>B9GGZ8</accession>
<evidence type="ECO:0000313" key="4">
    <source>
        <dbReference type="Proteomes" id="UP000006729"/>
    </source>
</evidence>
<dbReference type="FunFam" id="1.25.40.10:FF:000090">
    <property type="entry name" value="Pentatricopeptide repeat-containing protein, chloroplastic"/>
    <property type="match status" value="1"/>
</dbReference>
<dbReference type="eggNOG" id="KOG4197">
    <property type="taxonomic scope" value="Eukaryota"/>
</dbReference>
<dbReference type="Pfam" id="PF20431">
    <property type="entry name" value="E_motif"/>
    <property type="match status" value="1"/>
</dbReference>
<dbReference type="Pfam" id="PF01535">
    <property type="entry name" value="PPR"/>
    <property type="match status" value="4"/>
</dbReference>
<feature type="repeat" description="PPR" evidence="2">
    <location>
        <begin position="245"/>
        <end position="275"/>
    </location>
</feature>
<dbReference type="AlphaFoldDB" id="B9GGZ8"/>
<dbReference type="FunFam" id="1.25.40.10:FF:000344">
    <property type="entry name" value="Pentatricopeptide repeat-containing protein"/>
    <property type="match status" value="1"/>
</dbReference>
<keyword evidence="4" id="KW-1185">Reference proteome</keyword>
<dbReference type="InterPro" id="IPR002885">
    <property type="entry name" value="PPR_rpt"/>
</dbReference>
<dbReference type="InParanoid" id="B9GGZ8"/>
<dbReference type="NCBIfam" id="TIGR00756">
    <property type="entry name" value="PPR"/>
    <property type="match status" value="3"/>
</dbReference>
<gene>
    <name evidence="3" type="ORF">POPTR_001G464200</name>
</gene>
<evidence type="ECO:0000256" key="1">
    <source>
        <dbReference type="ARBA" id="ARBA00022737"/>
    </source>
</evidence>
<keyword evidence="1" id="KW-0677">Repeat</keyword>
<dbReference type="GO" id="GO:0009451">
    <property type="term" value="P:RNA modification"/>
    <property type="evidence" value="ECO:0000318"/>
    <property type="project" value="GO_Central"/>
</dbReference>
<sequence>MCYNHLQKILLSLKTKALNIKFLDQILTHTITTGFTYSTPTWNCLIRAYSRSPTAPIKAILVYNFFIKTCSTRPDNYTYPCLLKACSRLFTDSNGKQVHTHVIKTGLDSDIYVQNALVHFYGSVGNSTDACFLFDRMPDRDVASWNSLMGIYNTNNSFTEVMVLFKKLMCGCVKADKISLVIVLSACAQAQMEGLEYGRSVHGYVIKVGFGCFLNVDNALLNFYIKCKEIDDASKMFDEFVHEGDVVSYTILINAYVEMGLIDLARDVFDEIVDKDRVLWNLMVHAYVKARCPNEALDLFEKMDSAGVIPDENTMVSVLLACASISDLQCARLLHRFINRNSNVRQDVFLKTALITMYSKCGSVEEALVTFYKMEYTDVFTWTAMIEGLANNGYGNEALSMFNRMENQGIRPNESTLVSVLTACIHSGLVKEGCQLFKSMVSDYKMQLKMEHFGCLIDLLSRAGLLHQAEEFIQLLLPEERLIAYKTLLSACMKYSEFDFGKKVANEMSKLSSNSHETRILLSNFYALAGQWAQVAETRKFIKEFDTRKAPGMSFVDSVEAGHFVEEKLMFITSSSVLTFYQIATRCESTRATSNSKAQDD</sequence>
<dbReference type="Proteomes" id="UP000006729">
    <property type="component" value="Chromosome 1"/>
</dbReference>
<evidence type="ECO:0000313" key="3">
    <source>
        <dbReference type="EMBL" id="PNT60294.1"/>
    </source>
</evidence>
<evidence type="ECO:0000256" key="2">
    <source>
        <dbReference type="PROSITE-ProRule" id="PRU00708"/>
    </source>
</evidence>